<evidence type="ECO:0000313" key="7">
    <source>
        <dbReference type="Proteomes" id="UP000612746"/>
    </source>
</evidence>
<evidence type="ECO:0000256" key="3">
    <source>
        <dbReference type="SAM" id="MobiDB-lite"/>
    </source>
</evidence>
<dbReference type="SMART" id="SM00487">
    <property type="entry name" value="DEXDc"/>
    <property type="match status" value="1"/>
</dbReference>
<dbReference type="GO" id="GO:0036297">
    <property type="term" value="P:interstrand cross-link repair"/>
    <property type="evidence" value="ECO:0007669"/>
    <property type="project" value="TreeGrafter"/>
</dbReference>
<dbReference type="Pfam" id="PF00271">
    <property type="entry name" value="Helicase_C"/>
    <property type="match status" value="1"/>
</dbReference>
<evidence type="ECO:0000259" key="5">
    <source>
        <dbReference type="PROSITE" id="PS51194"/>
    </source>
</evidence>
<dbReference type="PANTHER" id="PTHR47957">
    <property type="entry name" value="ATP-DEPENDENT HELICASE HRQ1"/>
    <property type="match status" value="1"/>
</dbReference>
<dbReference type="GO" id="GO:0005634">
    <property type="term" value="C:nucleus"/>
    <property type="evidence" value="ECO:0007669"/>
    <property type="project" value="TreeGrafter"/>
</dbReference>
<dbReference type="SMART" id="SM00490">
    <property type="entry name" value="HELICc"/>
    <property type="match status" value="1"/>
</dbReference>
<evidence type="ECO:0000256" key="2">
    <source>
        <dbReference type="ARBA" id="ARBA00022840"/>
    </source>
</evidence>
<dbReference type="GO" id="GO:0003676">
    <property type="term" value="F:nucleic acid binding"/>
    <property type="evidence" value="ECO:0007669"/>
    <property type="project" value="InterPro"/>
</dbReference>
<accession>A0A8H7UDY8</accession>
<feature type="region of interest" description="Disordered" evidence="3">
    <location>
        <begin position="1"/>
        <end position="63"/>
    </location>
</feature>
<feature type="domain" description="Helicase ATP-binding" evidence="4">
    <location>
        <begin position="298"/>
        <end position="481"/>
    </location>
</feature>
<dbReference type="EMBL" id="JAEPRA010000010">
    <property type="protein sequence ID" value="KAG2179450.1"/>
    <property type="molecule type" value="Genomic_DNA"/>
</dbReference>
<dbReference type="Gene3D" id="3.40.50.300">
    <property type="entry name" value="P-loop containing nucleotide triphosphate hydrolases"/>
    <property type="match status" value="2"/>
</dbReference>
<dbReference type="GO" id="GO:0005524">
    <property type="term" value="F:ATP binding"/>
    <property type="evidence" value="ECO:0007669"/>
    <property type="project" value="UniProtKB-KW"/>
</dbReference>
<evidence type="ECO:0000259" key="4">
    <source>
        <dbReference type="PROSITE" id="PS51192"/>
    </source>
</evidence>
<feature type="compositionally biased region" description="Polar residues" evidence="3">
    <location>
        <begin position="1"/>
        <end position="14"/>
    </location>
</feature>
<feature type="region of interest" description="Disordered" evidence="3">
    <location>
        <begin position="208"/>
        <end position="227"/>
    </location>
</feature>
<keyword evidence="7" id="KW-1185">Reference proteome</keyword>
<dbReference type="CDD" id="cd17923">
    <property type="entry name" value="DEXHc_Hrq1-like"/>
    <property type="match status" value="1"/>
</dbReference>
<feature type="domain" description="Helicase C-terminal" evidence="5">
    <location>
        <begin position="520"/>
        <end position="674"/>
    </location>
</feature>
<evidence type="ECO:0008006" key="8">
    <source>
        <dbReference type="Google" id="ProtNLM"/>
    </source>
</evidence>
<gene>
    <name evidence="6" type="ORF">INT44_006296</name>
</gene>
<dbReference type="GO" id="GO:0043138">
    <property type="term" value="F:3'-5' DNA helicase activity"/>
    <property type="evidence" value="ECO:0007669"/>
    <property type="project" value="TreeGrafter"/>
</dbReference>
<dbReference type="Pfam" id="PF00270">
    <property type="entry name" value="DEAD"/>
    <property type="match status" value="1"/>
</dbReference>
<keyword evidence="1" id="KW-0547">Nucleotide-binding</keyword>
<dbReference type="InterPro" id="IPR018973">
    <property type="entry name" value="MZB"/>
</dbReference>
<dbReference type="InterPro" id="IPR001650">
    <property type="entry name" value="Helicase_C-like"/>
</dbReference>
<dbReference type="Proteomes" id="UP000612746">
    <property type="component" value="Unassembled WGS sequence"/>
</dbReference>
<dbReference type="Pfam" id="PF22982">
    <property type="entry name" value="WHD_HRQ1"/>
    <property type="match status" value="1"/>
</dbReference>
<dbReference type="AlphaFoldDB" id="A0A8H7UDY8"/>
<name>A0A8H7UDY8_9FUNG</name>
<dbReference type="GO" id="GO:0006289">
    <property type="term" value="P:nucleotide-excision repair"/>
    <property type="evidence" value="ECO:0007669"/>
    <property type="project" value="TreeGrafter"/>
</dbReference>
<dbReference type="InterPro" id="IPR027417">
    <property type="entry name" value="P-loop_NTPase"/>
</dbReference>
<comment type="caution">
    <text evidence="6">The sequence shown here is derived from an EMBL/GenBank/DDBJ whole genome shotgun (WGS) entry which is preliminary data.</text>
</comment>
<evidence type="ECO:0000313" key="6">
    <source>
        <dbReference type="EMBL" id="KAG2179450.1"/>
    </source>
</evidence>
<dbReference type="OrthoDB" id="18781at2759"/>
<protein>
    <recommendedName>
        <fullName evidence="8">P-loop containing nucleoside triphosphate hydrolase protein</fullName>
    </recommendedName>
</protein>
<dbReference type="SUPFAM" id="SSF52540">
    <property type="entry name" value="P-loop containing nucleoside triphosphate hydrolases"/>
    <property type="match status" value="1"/>
</dbReference>
<dbReference type="PANTHER" id="PTHR47957:SF3">
    <property type="entry name" value="ATP-DEPENDENT HELICASE HRQ1"/>
    <property type="match status" value="1"/>
</dbReference>
<dbReference type="InterPro" id="IPR055227">
    <property type="entry name" value="HRQ1_WHD"/>
</dbReference>
<dbReference type="Pfam" id="PF09369">
    <property type="entry name" value="MZB"/>
    <property type="match status" value="1"/>
</dbReference>
<dbReference type="PROSITE" id="PS51194">
    <property type="entry name" value="HELICASE_CTER"/>
    <property type="match status" value="1"/>
</dbReference>
<feature type="non-terminal residue" evidence="6">
    <location>
        <position position="1"/>
    </location>
</feature>
<dbReference type="PROSITE" id="PS51192">
    <property type="entry name" value="HELICASE_ATP_BIND_1"/>
    <property type="match status" value="1"/>
</dbReference>
<reference evidence="6" key="1">
    <citation type="submission" date="2020-12" db="EMBL/GenBank/DDBJ databases">
        <title>Metabolic potential, ecology and presence of endohyphal bacteria is reflected in genomic diversity of Mucoromycotina.</title>
        <authorList>
            <person name="Muszewska A."/>
            <person name="Okrasinska A."/>
            <person name="Steczkiewicz K."/>
            <person name="Drgas O."/>
            <person name="Orlowska M."/>
            <person name="Perlinska-Lenart U."/>
            <person name="Aleksandrzak-Piekarczyk T."/>
            <person name="Szatraj K."/>
            <person name="Zielenkiewicz U."/>
            <person name="Pilsyk S."/>
            <person name="Malc E."/>
            <person name="Mieczkowski P."/>
            <person name="Kruszewska J.S."/>
            <person name="Biernat P."/>
            <person name="Pawlowska J."/>
        </authorList>
    </citation>
    <scope>NUCLEOTIDE SEQUENCE</scope>
    <source>
        <strain evidence="6">WA0000051536</strain>
    </source>
</reference>
<dbReference type="InterPro" id="IPR011545">
    <property type="entry name" value="DEAD/DEAH_box_helicase_dom"/>
</dbReference>
<feature type="compositionally biased region" description="Polar residues" evidence="3">
    <location>
        <begin position="42"/>
        <end position="62"/>
    </location>
</feature>
<dbReference type="CDD" id="cd18797">
    <property type="entry name" value="SF2_C_Hrq"/>
    <property type="match status" value="1"/>
</dbReference>
<sequence length="1001" mass="112529">IATTNVRQINLTQKIDQRQRRTASGLLTAAKQSMPPKRKRSPTQTSDDNAASPSKQSDSKSWPQPIVQVFDTFKGMNVLFAFLEARASSTSLSFASVKSSMDGSKNIKDDGLKIENIASIGAISPEMVRCRRDDDGEIMIDFGPAKGKKKIDLMKEREKPPPKAMQVKAIQQVILKREKAFEKSVAQFLKKCEQKKLDVIQELNNGTIANLPDPLPSSSDSSTPQTTITERPQIKLLLNQIQNATFYEDQIVPTGWKTYPERTASWGQLKVHVSPVIREALSQSRDITSLYSHQAESINALCSGKNVIVTTSTASGKSLIYQIPVLEALLEDKESKAMYIFPTKALAQDQLRSLQDIISVCTGLEDTMISTFDGDTPKDQRRYIREAANIIFTNPDMLHHSVLPNNFQWRHFLQKLKYVVVDELHIYNGLFGSNVALVMRRLRRLCSIHGNDAVRFVSCSATIGNADEHMRTIFGLDEVHLVDVDGAPCGQKEFVLWNPPMLNVNEPRLGRRSSIQETALVLEFLISHEVRTIVFCKVRRTCEHLMKQIRTNLQQNSKSDLLRRVMSYRGGYTPQDRRRIEKQMFSGELLAVIATNALELGVDIGSLDAVLMLGIPWSISAMWQQSGRAGRRNNDSLALLIAAENPMEQHFMRQPDELFNKEMQSIAVDIDSPLVLEGHLQCAANEQPIDLTRDSAYFGEAAKGICKDHLVHGEDELYRCHPRFLPNPPSMVNIRGVAEDMYTVVDTTNGKSLVLEEIEASRASFEIYEGAIFIHQGITYLVDQCNVDQHYAKVRRVHVDWTTRQRDYTDVDATETARTRIMAEGQMLFYGKLKVSTHVFGYYKLDKRNQVIDTVDVYMDPILRTTNGVWVDIPMNALRALAELEIDMNASVHAAAHSLISLIPTFAYSSTGDVRTECKSPLATRHRPARISLYEPEACGTTGKAYNVFERLLHASYENISACKCEDGCHRCVHLSQCSEQNLLISKQGAIIILKEILGIH</sequence>
<organism evidence="6 7">
    <name type="scientific">Umbelopsis vinacea</name>
    <dbReference type="NCBI Taxonomy" id="44442"/>
    <lineage>
        <taxon>Eukaryota</taxon>
        <taxon>Fungi</taxon>
        <taxon>Fungi incertae sedis</taxon>
        <taxon>Mucoromycota</taxon>
        <taxon>Mucoromycotina</taxon>
        <taxon>Umbelopsidomycetes</taxon>
        <taxon>Umbelopsidales</taxon>
        <taxon>Umbelopsidaceae</taxon>
        <taxon>Umbelopsis</taxon>
    </lineage>
</organism>
<evidence type="ECO:0000256" key="1">
    <source>
        <dbReference type="ARBA" id="ARBA00022741"/>
    </source>
</evidence>
<keyword evidence="2" id="KW-0067">ATP-binding</keyword>
<dbReference type="InterPro" id="IPR014001">
    <property type="entry name" value="Helicase_ATP-bd"/>
</dbReference>
<proteinExistence type="predicted"/>